<dbReference type="PANTHER" id="PTHR35526">
    <property type="entry name" value="ANTI-SIGMA-F FACTOR RSBW-RELATED"/>
    <property type="match status" value="1"/>
</dbReference>
<sequence>MPTFRIRLMSSESAVSLARKRTVRQLALWCGPLCDSDAEVLELLTSELVTNAVRYGRTTVVGLSVTVTPANTVVVGVADRNPQVPRPRAASDDAEDGRGLFLVEALADRTGVAATADGKTTWFERTLETAVPTSLWESSAVVTAVDESPHCRRAQLDARIRAQVPRPRIGGLRPPRLVRLFGAAGPFDIGRQFDRHPWIKRPSD</sequence>
<dbReference type="InterPro" id="IPR036890">
    <property type="entry name" value="HATPase_C_sf"/>
</dbReference>
<keyword evidence="4" id="KW-1185">Reference proteome</keyword>
<protein>
    <recommendedName>
        <fullName evidence="2">Histidine kinase/HSP90-like ATPase domain-containing protein</fullName>
    </recommendedName>
</protein>
<keyword evidence="1" id="KW-0808">Transferase</keyword>
<accession>A0ABP9DBR5</accession>
<evidence type="ECO:0000256" key="1">
    <source>
        <dbReference type="ARBA" id="ARBA00022527"/>
    </source>
</evidence>
<dbReference type="InterPro" id="IPR050267">
    <property type="entry name" value="Anti-sigma-factor_SerPK"/>
</dbReference>
<dbReference type="EMBL" id="BAABIS010000001">
    <property type="protein sequence ID" value="GAA4839006.1"/>
    <property type="molecule type" value="Genomic_DNA"/>
</dbReference>
<comment type="caution">
    <text evidence="3">The sequence shown here is derived from an EMBL/GenBank/DDBJ whole genome shotgun (WGS) entry which is preliminary data.</text>
</comment>
<evidence type="ECO:0000259" key="2">
    <source>
        <dbReference type="Pfam" id="PF13581"/>
    </source>
</evidence>
<dbReference type="PANTHER" id="PTHR35526:SF3">
    <property type="entry name" value="ANTI-SIGMA-F FACTOR RSBW"/>
    <property type="match status" value="1"/>
</dbReference>
<dbReference type="CDD" id="cd16936">
    <property type="entry name" value="HATPase_RsbW-like"/>
    <property type="match status" value="1"/>
</dbReference>
<keyword evidence="1" id="KW-0723">Serine/threonine-protein kinase</keyword>
<name>A0ABP9DBR5_9ACTN</name>
<reference evidence="4" key="1">
    <citation type="journal article" date="2019" name="Int. J. Syst. Evol. Microbiol.">
        <title>The Global Catalogue of Microorganisms (GCM) 10K type strain sequencing project: providing services to taxonomists for standard genome sequencing and annotation.</title>
        <authorList>
            <consortium name="The Broad Institute Genomics Platform"/>
            <consortium name="The Broad Institute Genome Sequencing Center for Infectious Disease"/>
            <person name="Wu L."/>
            <person name="Ma J."/>
        </authorList>
    </citation>
    <scope>NUCLEOTIDE SEQUENCE [LARGE SCALE GENOMIC DNA]</scope>
    <source>
        <strain evidence="4">JCM 13006</strain>
    </source>
</reference>
<proteinExistence type="predicted"/>
<keyword evidence="1" id="KW-0418">Kinase</keyword>
<dbReference type="Gene3D" id="3.30.565.10">
    <property type="entry name" value="Histidine kinase-like ATPase, C-terminal domain"/>
    <property type="match status" value="1"/>
</dbReference>
<dbReference type="Pfam" id="PF13581">
    <property type="entry name" value="HATPase_c_2"/>
    <property type="match status" value="1"/>
</dbReference>
<gene>
    <name evidence="3" type="ORF">GCM10023235_12860</name>
</gene>
<feature type="domain" description="Histidine kinase/HSP90-like ATPase" evidence="2">
    <location>
        <begin position="30"/>
        <end position="123"/>
    </location>
</feature>
<dbReference type="SUPFAM" id="SSF55874">
    <property type="entry name" value="ATPase domain of HSP90 chaperone/DNA topoisomerase II/histidine kinase"/>
    <property type="match status" value="1"/>
</dbReference>
<organism evidence="3 4">
    <name type="scientific">Kitasatospora terrestris</name>
    <dbReference type="NCBI Taxonomy" id="258051"/>
    <lineage>
        <taxon>Bacteria</taxon>
        <taxon>Bacillati</taxon>
        <taxon>Actinomycetota</taxon>
        <taxon>Actinomycetes</taxon>
        <taxon>Kitasatosporales</taxon>
        <taxon>Streptomycetaceae</taxon>
        <taxon>Kitasatospora</taxon>
    </lineage>
</organism>
<evidence type="ECO:0000313" key="4">
    <source>
        <dbReference type="Proteomes" id="UP001501752"/>
    </source>
</evidence>
<dbReference type="Proteomes" id="UP001501752">
    <property type="component" value="Unassembled WGS sequence"/>
</dbReference>
<evidence type="ECO:0000313" key="3">
    <source>
        <dbReference type="EMBL" id="GAA4839006.1"/>
    </source>
</evidence>
<dbReference type="InterPro" id="IPR003594">
    <property type="entry name" value="HATPase_dom"/>
</dbReference>